<dbReference type="Proteomes" id="UP001595704">
    <property type="component" value="Unassembled WGS sequence"/>
</dbReference>
<sequence length="74" mass="8157">MLRGAALPYEKDLLEALAGIAATSPFRRMAKAGDFTMPVAMTNCGAAGWLTDRTGYRYHRNNPDSGQPWVREGR</sequence>
<proteinExistence type="predicted"/>
<evidence type="ECO:0000313" key="1">
    <source>
        <dbReference type="EMBL" id="MFC3639830.1"/>
    </source>
</evidence>
<dbReference type="SUPFAM" id="SSF51197">
    <property type="entry name" value="Clavaminate synthase-like"/>
    <property type="match status" value="1"/>
</dbReference>
<evidence type="ECO:0000313" key="2">
    <source>
        <dbReference type="Proteomes" id="UP001595704"/>
    </source>
</evidence>
<dbReference type="EMBL" id="JBHRYC010000103">
    <property type="protein sequence ID" value="MFC3639830.1"/>
    <property type="molecule type" value="Genomic_DNA"/>
</dbReference>
<keyword evidence="2" id="KW-1185">Reference proteome</keyword>
<comment type="caution">
    <text evidence="1">The sequence shown here is derived from an EMBL/GenBank/DDBJ whole genome shotgun (WGS) entry which is preliminary data.</text>
</comment>
<dbReference type="GO" id="GO:0051213">
    <property type="term" value="F:dioxygenase activity"/>
    <property type="evidence" value="ECO:0007669"/>
    <property type="project" value="UniProtKB-KW"/>
</dbReference>
<organism evidence="1 2">
    <name type="scientific">Camelimonas fluminis</name>
    <dbReference type="NCBI Taxonomy" id="1576911"/>
    <lineage>
        <taxon>Bacteria</taxon>
        <taxon>Pseudomonadati</taxon>
        <taxon>Pseudomonadota</taxon>
        <taxon>Alphaproteobacteria</taxon>
        <taxon>Hyphomicrobiales</taxon>
        <taxon>Chelatococcaceae</taxon>
        <taxon>Camelimonas</taxon>
    </lineage>
</organism>
<gene>
    <name evidence="1" type="ORF">ACFONL_21035</name>
</gene>
<protein>
    <submittedName>
        <fullName evidence="1">Alpha-ketoglutarate-dependent dioxygenase AlkB</fullName>
    </submittedName>
</protein>
<reference evidence="2" key="1">
    <citation type="journal article" date="2019" name="Int. J. Syst. Evol. Microbiol.">
        <title>The Global Catalogue of Microorganisms (GCM) 10K type strain sequencing project: providing services to taxonomists for standard genome sequencing and annotation.</title>
        <authorList>
            <consortium name="The Broad Institute Genomics Platform"/>
            <consortium name="The Broad Institute Genome Sequencing Center for Infectious Disease"/>
            <person name="Wu L."/>
            <person name="Ma J."/>
        </authorList>
    </citation>
    <scope>NUCLEOTIDE SEQUENCE [LARGE SCALE GENOMIC DNA]</scope>
    <source>
        <strain evidence="2">KCTC 42282</strain>
    </source>
</reference>
<keyword evidence="1" id="KW-0560">Oxidoreductase</keyword>
<name>A0ABV7UN07_9HYPH</name>
<dbReference type="InterPro" id="IPR037151">
    <property type="entry name" value="AlkB-like_sf"/>
</dbReference>
<dbReference type="RefSeq" id="WP_191321177.1">
    <property type="nucleotide sequence ID" value="NZ_BNCG01000048.1"/>
</dbReference>
<dbReference type="Gene3D" id="2.60.120.590">
    <property type="entry name" value="Alpha-ketoglutarate-dependent dioxygenase AlkB-like"/>
    <property type="match status" value="1"/>
</dbReference>
<accession>A0ABV7UN07</accession>
<keyword evidence="1" id="KW-0223">Dioxygenase</keyword>